<dbReference type="EMBL" id="JACBZD010000001">
    <property type="protein sequence ID" value="NYI06519.1"/>
    <property type="molecule type" value="Genomic_DNA"/>
</dbReference>
<dbReference type="Proteomes" id="UP000567795">
    <property type="component" value="Unassembled WGS sequence"/>
</dbReference>
<sequence length="154" mass="16315">MDPLALLSVVTVTTVLTVMVLSHLGVIGGSTPRLGAEFIPVPQPAQDAAAHFMSRGDEASAIKDLRARTDLELEEAHAAVQLIASGRRLPFSPEEAAALLAARRPDVASEIVRVRWERGDARALKLLRTQTGTDPYAAARMLAALMSPAGGPGW</sequence>
<organism evidence="1 2">
    <name type="scientific">Allostreptomyces psammosilenae</name>
    <dbReference type="NCBI Taxonomy" id="1892865"/>
    <lineage>
        <taxon>Bacteria</taxon>
        <taxon>Bacillati</taxon>
        <taxon>Actinomycetota</taxon>
        <taxon>Actinomycetes</taxon>
        <taxon>Kitasatosporales</taxon>
        <taxon>Streptomycetaceae</taxon>
        <taxon>Allostreptomyces</taxon>
    </lineage>
</organism>
<evidence type="ECO:0000313" key="2">
    <source>
        <dbReference type="Proteomes" id="UP000567795"/>
    </source>
</evidence>
<evidence type="ECO:0000313" key="1">
    <source>
        <dbReference type="EMBL" id="NYI06519.1"/>
    </source>
</evidence>
<keyword evidence="2" id="KW-1185">Reference proteome</keyword>
<gene>
    <name evidence="1" type="ORF">FHU37_003462</name>
</gene>
<proteinExistence type="predicted"/>
<name>A0A852ZWC5_9ACTN</name>
<dbReference type="AlphaFoldDB" id="A0A852ZWC5"/>
<protein>
    <submittedName>
        <fullName evidence="1">Uncharacterized protein</fullName>
    </submittedName>
</protein>
<accession>A0A852ZWC5</accession>
<reference evidence="1 2" key="1">
    <citation type="submission" date="2020-07" db="EMBL/GenBank/DDBJ databases">
        <title>Sequencing the genomes of 1000 actinobacteria strains.</title>
        <authorList>
            <person name="Klenk H.-P."/>
        </authorList>
    </citation>
    <scope>NUCLEOTIDE SEQUENCE [LARGE SCALE GENOMIC DNA]</scope>
    <source>
        <strain evidence="1 2">DSM 42178</strain>
    </source>
</reference>
<dbReference type="RefSeq" id="WP_179815088.1">
    <property type="nucleotide sequence ID" value="NZ_JACBZD010000001.1"/>
</dbReference>
<comment type="caution">
    <text evidence="1">The sequence shown here is derived from an EMBL/GenBank/DDBJ whole genome shotgun (WGS) entry which is preliminary data.</text>
</comment>